<dbReference type="EMBL" id="JBHTFQ010000005">
    <property type="protein sequence ID" value="MFC7704744.1"/>
    <property type="molecule type" value="Genomic_DNA"/>
</dbReference>
<organism evidence="2 3">
    <name type="scientific">Plastorhodobacter daqingensis</name>
    <dbReference type="NCBI Taxonomy" id="1387281"/>
    <lineage>
        <taxon>Bacteria</taxon>
        <taxon>Pseudomonadati</taxon>
        <taxon>Pseudomonadota</taxon>
        <taxon>Alphaproteobacteria</taxon>
        <taxon>Rhodobacterales</taxon>
        <taxon>Paracoccaceae</taxon>
        <taxon>Plastorhodobacter</taxon>
    </lineage>
</organism>
<evidence type="ECO:0000313" key="3">
    <source>
        <dbReference type="Proteomes" id="UP001596516"/>
    </source>
</evidence>
<dbReference type="SUPFAM" id="SSF48264">
    <property type="entry name" value="Cytochrome P450"/>
    <property type="match status" value="1"/>
</dbReference>
<gene>
    <name evidence="2" type="ORF">ACFQXB_11120</name>
</gene>
<feature type="region of interest" description="Disordered" evidence="1">
    <location>
        <begin position="407"/>
        <end position="440"/>
    </location>
</feature>
<dbReference type="Gene3D" id="1.10.630.10">
    <property type="entry name" value="Cytochrome P450"/>
    <property type="match status" value="1"/>
</dbReference>
<protein>
    <submittedName>
        <fullName evidence="2">Cytochrome P450</fullName>
    </submittedName>
</protein>
<sequence>MRRLSTIPRDPVPDATRDYFRDGAEFISRRAERLGSDIFETRLWLQPVICLRGPEALALFYGGTGLRRLGPGPRRLLRLPDHGGRISQTEGPAHQARKALFIRLLMAPGRTAALAELFRSEWAAALPGWERQERLILGDALTPLLARVGWRWCGLEPDEAGESQLSALARASGRGRQAPLLRYRLVRRLCRHLYAARTGRFRPQPDSPLAQMLAADQGGPLRQSADDLVDIICAVTAVSDYIIAAALTLVREPVWCALFRAGNAGLIEDFVEEVRRITPLAPVVAARSVTPLPFSGHVIPSHRTVLLDLRSPLLDAGCFPEPTRFRPERMLSWRQAEPGFVPQGGGEVALTHRCPGEAATVALMAEAVAGLCHDLHWTVPPQDLRPCAGPGPAVPRSRLILSGIRRAGGRDGTLPEPGGSGCTQPPAETAARRAEPLATE</sequence>
<dbReference type="Pfam" id="PF00067">
    <property type="entry name" value="p450"/>
    <property type="match status" value="1"/>
</dbReference>
<feature type="compositionally biased region" description="Basic and acidic residues" evidence="1">
    <location>
        <begin position="430"/>
        <end position="440"/>
    </location>
</feature>
<keyword evidence="3" id="KW-1185">Reference proteome</keyword>
<accession>A0ABW2UMN2</accession>
<dbReference type="InterPro" id="IPR001128">
    <property type="entry name" value="Cyt_P450"/>
</dbReference>
<name>A0ABW2UMN2_9RHOB</name>
<reference evidence="3" key="1">
    <citation type="journal article" date="2019" name="Int. J. Syst. Evol. Microbiol.">
        <title>The Global Catalogue of Microorganisms (GCM) 10K type strain sequencing project: providing services to taxonomists for standard genome sequencing and annotation.</title>
        <authorList>
            <consortium name="The Broad Institute Genomics Platform"/>
            <consortium name="The Broad Institute Genome Sequencing Center for Infectious Disease"/>
            <person name="Wu L."/>
            <person name="Ma J."/>
        </authorList>
    </citation>
    <scope>NUCLEOTIDE SEQUENCE [LARGE SCALE GENOMIC DNA]</scope>
    <source>
        <strain evidence="3">CGMCC 1.12750</strain>
    </source>
</reference>
<dbReference type="InterPro" id="IPR036396">
    <property type="entry name" value="Cyt_P450_sf"/>
</dbReference>
<evidence type="ECO:0000256" key="1">
    <source>
        <dbReference type="SAM" id="MobiDB-lite"/>
    </source>
</evidence>
<evidence type="ECO:0000313" key="2">
    <source>
        <dbReference type="EMBL" id="MFC7704744.1"/>
    </source>
</evidence>
<dbReference type="Proteomes" id="UP001596516">
    <property type="component" value="Unassembled WGS sequence"/>
</dbReference>
<comment type="caution">
    <text evidence="2">The sequence shown here is derived from an EMBL/GenBank/DDBJ whole genome shotgun (WGS) entry which is preliminary data.</text>
</comment>
<proteinExistence type="predicted"/>
<dbReference type="RefSeq" id="WP_377403375.1">
    <property type="nucleotide sequence ID" value="NZ_JBHTFQ010000005.1"/>
</dbReference>